<dbReference type="InterPro" id="IPR054261">
    <property type="entry name" value="DUF6992"/>
</dbReference>
<dbReference type="EMBL" id="QHKO01000004">
    <property type="protein sequence ID" value="RAL22342.1"/>
    <property type="molecule type" value="Genomic_DNA"/>
</dbReference>
<name>A0A328C6A2_9DELT</name>
<organism evidence="2 3">
    <name type="scientific">Lujinxingia litoralis</name>
    <dbReference type="NCBI Taxonomy" id="2211119"/>
    <lineage>
        <taxon>Bacteria</taxon>
        <taxon>Deltaproteobacteria</taxon>
        <taxon>Bradymonadales</taxon>
        <taxon>Lujinxingiaceae</taxon>
        <taxon>Lujinxingia</taxon>
    </lineage>
</organism>
<evidence type="ECO:0000256" key="1">
    <source>
        <dbReference type="SAM" id="Phobius"/>
    </source>
</evidence>
<accession>A0A328C6A2</accession>
<evidence type="ECO:0000313" key="2">
    <source>
        <dbReference type="EMBL" id="RAL22342.1"/>
    </source>
</evidence>
<gene>
    <name evidence="2" type="ORF">DL240_10865</name>
</gene>
<feature type="transmembrane region" description="Helical" evidence="1">
    <location>
        <begin position="111"/>
        <end position="130"/>
    </location>
</feature>
<keyword evidence="1" id="KW-1133">Transmembrane helix</keyword>
<dbReference type="Proteomes" id="UP000249169">
    <property type="component" value="Unassembled WGS sequence"/>
</dbReference>
<dbReference type="AlphaFoldDB" id="A0A328C6A2"/>
<feature type="transmembrane region" description="Helical" evidence="1">
    <location>
        <begin position="79"/>
        <end position="99"/>
    </location>
</feature>
<dbReference type="Pfam" id="PF22503">
    <property type="entry name" value="DUF6992"/>
    <property type="match status" value="1"/>
</dbReference>
<evidence type="ECO:0000313" key="3">
    <source>
        <dbReference type="Proteomes" id="UP000249169"/>
    </source>
</evidence>
<dbReference type="OrthoDB" id="158047at2"/>
<feature type="transmembrane region" description="Helical" evidence="1">
    <location>
        <begin position="6"/>
        <end position="28"/>
    </location>
</feature>
<keyword evidence="1" id="KW-0472">Membrane</keyword>
<reference evidence="2 3" key="1">
    <citation type="submission" date="2018-05" db="EMBL/GenBank/DDBJ databases">
        <title>Lujinxingia marina gen. nov. sp. nov., a new facultative anaerobic member of the class Deltaproteobacteria, and proposal of Lujinxingaceae fam. nov.</title>
        <authorList>
            <person name="Li C.-M."/>
        </authorList>
    </citation>
    <scope>NUCLEOTIDE SEQUENCE [LARGE SCALE GENOMIC DNA]</scope>
    <source>
        <strain evidence="2 3">B210</strain>
    </source>
</reference>
<protein>
    <submittedName>
        <fullName evidence="2">Uncharacterized protein</fullName>
    </submittedName>
</protein>
<feature type="transmembrane region" description="Helical" evidence="1">
    <location>
        <begin position="182"/>
        <end position="205"/>
    </location>
</feature>
<dbReference type="RefSeq" id="WP_111729913.1">
    <property type="nucleotide sequence ID" value="NZ_QHKO01000004.1"/>
</dbReference>
<comment type="caution">
    <text evidence="2">The sequence shown here is derived from an EMBL/GenBank/DDBJ whole genome shotgun (WGS) entry which is preliminary data.</text>
</comment>
<feature type="transmembrane region" description="Helical" evidence="1">
    <location>
        <begin position="151"/>
        <end position="170"/>
    </location>
</feature>
<proteinExistence type="predicted"/>
<keyword evidence="1" id="KW-0812">Transmembrane</keyword>
<sequence length="235" mass="25173">MGWKRWGRVSGGLVLATALVGALGVTLARGKPAQAQQSLAESGAEGGPLARRTEPEKAAEVRLQAFNERRRQRQIKGMGVLLGWSALNLGAGAIGYAQTTGRWRYFHQMNAAWNVVNAAIAGAGLWGALSEESGRYDTVDTLKKAGALERVLALNIGLNVAYMAGGAYLWERGRRLDDERLPGYGPSLIVQGAFLLVFDSTLLALQRRSSARLLDDLRVGVGPAQGAGLRVMGRF</sequence>
<keyword evidence="3" id="KW-1185">Reference proteome</keyword>